<evidence type="ECO:0000256" key="2">
    <source>
        <dbReference type="ARBA" id="ARBA00008017"/>
    </source>
</evidence>
<dbReference type="GO" id="GO:0005886">
    <property type="term" value="C:plasma membrane"/>
    <property type="evidence" value="ECO:0007669"/>
    <property type="project" value="UniProtKB-UniRule"/>
</dbReference>
<reference evidence="14" key="1">
    <citation type="submission" date="2025-08" db="UniProtKB">
        <authorList>
            <consortium name="RefSeq"/>
        </authorList>
    </citation>
    <scope>IDENTIFICATION</scope>
</reference>
<dbReference type="PANTHER" id="PTHR31618">
    <property type="entry name" value="MECHANOSENSITIVE ION CHANNEL PROTEIN 5"/>
    <property type="match status" value="1"/>
</dbReference>
<sequence length="789" mass="89838">MFIMDANGKAPRRSGEISMVEDGKRTNDVIISIAGDENDSNVRVSDASKDQKPKLSADSPHRLSNDSTFSAEKSVPVSYPSPEIARFSPGPNKPPRIPKGENLTRRKSLSRSVYSKPKSRFGEQSVNIDSKMFENRESVEDHVVSSRSSPSSKVDDNGVSAMEITNKIAPGSPKTPLVSSPGGFGRVDEDEEIYKKVSSRRKLKHRKVKVKVLIEWFLFLCILGCLIVSLTVDKLQGWRVGGLRIWRWCVLVLVTFSGLFVTKWLMHFVVLLIELNYLLKKKVLYFVYGLKKSVQVCIWFGLVLVTWVLLFQEGVKQSRLVNRILDFITWTIASLLISAFLWLLKTLLLKILASSFHVNTFFDRIQESVFHQYILLTLSGPPVMELPNMLGRTSSNVSKLSYAVGKKEKEGKEKSEKAVIDINKLHRMKQDKVSAWTMKMLVDMISNSGLTTLSNSIDESFYDGGNEQTDKEITNEEEAIAAAYHIFRNVAQPGCNYIDELDLSRFMIKEEVEFVFPMIDVAETGQIDRRTLTDWVVKVYKGRKALAHALNDTKTAVKQLNKLVTGILMVIMIIVWLLLTGIATTKVLVVLSSQLVLAAFVFGNTCKTIFEAIIFVFIMHPFDVGDRCVIDGVQMTVEEMNILTTVFLRFDNEKIYYPNSVLATKAISNFYRSPDMGDSLEFSIDFKTPLEKIGAMKEKFKKYFEKNPQHWHPNHNMVVKEIENVNKIKMALFFNHTMNFQDYGEKSRRKTDLVLEMKKIFEELNIRYDLLPQEVRLVELKRATAESGK</sequence>
<evidence type="ECO:0000313" key="14">
    <source>
        <dbReference type="RefSeq" id="XP_011081628.1"/>
    </source>
</evidence>
<dbReference type="Pfam" id="PF00924">
    <property type="entry name" value="MS_channel_2nd"/>
    <property type="match status" value="1"/>
</dbReference>
<comment type="subcellular location">
    <subcellularLocation>
        <location evidence="1">Membrane</location>
        <topology evidence="1">Multi-pass membrane protein</topology>
    </subcellularLocation>
</comment>
<feature type="transmembrane region" description="Helical" evidence="11">
    <location>
        <begin position="245"/>
        <end position="273"/>
    </location>
</feature>
<dbReference type="FunCoup" id="A0A6I9TB47">
    <property type="interactions" value="712"/>
</dbReference>
<dbReference type="PANTHER" id="PTHR31618:SF20">
    <property type="entry name" value="MECHANOSENSITIVE ION CHANNEL PROTEIN 10"/>
    <property type="match status" value="1"/>
</dbReference>
<dbReference type="GO" id="GO:0050982">
    <property type="term" value="P:detection of mechanical stimulus"/>
    <property type="evidence" value="ECO:0007669"/>
    <property type="project" value="UniProtKB-ARBA"/>
</dbReference>
<dbReference type="InterPro" id="IPR006685">
    <property type="entry name" value="MscS_channel_2nd"/>
</dbReference>
<keyword evidence="6" id="KW-0406">Ion transport</keyword>
<dbReference type="PIRSF" id="PIRSF017209">
    <property type="entry name" value="Memb_At2g17000_prd"/>
    <property type="match status" value="1"/>
</dbReference>
<feature type="transmembrane region" description="Helical" evidence="11">
    <location>
        <begin position="210"/>
        <end position="230"/>
    </location>
</feature>
<feature type="domain" description="Mechanosensitive ion channel MscS" evidence="12">
    <location>
        <begin position="614"/>
        <end position="670"/>
    </location>
</feature>
<evidence type="ECO:0000256" key="9">
    <source>
        <dbReference type="PIRNR" id="PIRNR017209"/>
    </source>
</evidence>
<keyword evidence="4 11" id="KW-0812">Transmembrane</keyword>
<dbReference type="RefSeq" id="XP_011081628.1">
    <property type="nucleotide sequence ID" value="XM_011083326.2"/>
</dbReference>
<feature type="compositionally biased region" description="Basic and acidic residues" evidence="10">
    <location>
        <begin position="46"/>
        <end position="64"/>
    </location>
</feature>
<evidence type="ECO:0000256" key="3">
    <source>
        <dbReference type="ARBA" id="ARBA00022448"/>
    </source>
</evidence>
<evidence type="ECO:0000256" key="4">
    <source>
        <dbReference type="ARBA" id="ARBA00022692"/>
    </source>
</evidence>
<evidence type="ECO:0000259" key="12">
    <source>
        <dbReference type="Pfam" id="PF00924"/>
    </source>
</evidence>
<dbReference type="InterPro" id="IPR010920">
    <property type="entry name" value="LSM_dom_sf"/>
</dbReference>
<organism evidence="13 14">
    <name type="scientific">Sesamum indicum</name>
    <name type="common">Oriental sesame</name>
    <name type="synonym">Sesamum orientale</name>
    <dbReference type="NCBI Taxonomy" id="4182"/>
    <lineage>
        <taxon>Eukaryota</taxon>
        <taxon>Viridiplantae</taxon>
        <taxon>Streptophyta</taxon>
        <taxon>Embryophyta</taxon>
        <taxon>Tracheophyta</taxon>
        <taxon>Spermatophyta</taxon>
        <taxon>Magnoliopsida</taxon>
        <taxon>eudicotyledons</taxon>
        <taxon>Gunneridae</taxon>
        <taxon>Pentapetalae</taxon>
        <taxon>asterids</taxon>
        <taxon>lamiids</taxon>
        <taxon>Lamiales</taxon>
        <taxon>Pedaliaceae</taxon>
        <taxon>Sesamum</taxon>
    </lineage>
</organism>
<keyword evidence="13" id="KW-1185">Reference proteome</keyword>
<keyword evidence="8" id="KW-0407">Ion channel</keyword>
<protein>
    <recommendedName>
        <fullName evidence="9">Mechanosensitive ion channel protein</fullName>
    </recommendedName>
</protein>
<evidence type="ECO:0000256" key="6">
    <source>
        <dbReference type="ARBA" id="ARBA00023065"/>
    </source>
</evidence>
<keyword evidence="5 11" id="KW-1133">Transmembrane helix</keyword>
<gene>
    <name evidence="14" type="primary">LOC105164632</name>
</gene>
<dbReference type="GO" id="GO:0006820">
    <property type="term" value="P:monoatomic anion transport"/>
    <property type="evidence" value="ECO:0007669"/>
    <property type="project" value="TreeGrafter"/>
</dbReference>
<dbReference type="OrthoDB" id="544685at2759"/>
<dbReference type="KEGG" id="sind:105164632"/>
<name>A0A6I9TB47_SESIN</name>
<dbReference type="SUPFAM" id="SSF50182">
    <property type="entry name" value="Sm-like ribonucleoproteins"/>
    <property type="match status" value="1"/>
</dbReference>
<dbReference type="Gene3D" id="2.30.30.60">
    <property type="match status" value="1"/>
</dbReference>
<accession>A0A6I9TB47</accession>
<evidence type="ECO:0000256" key="1">
    <source>
        <dbReference type="ARBA" id="ARBA00004141"/>
    </source>
</evidence>
<keyword evidence="3" id="KW-0813">Transport</keyword>
<feature type="transmembrane region" description="Helical" evidence="11">
    <location>
        <begin position="324"/>
        <end position="344"/>
    </location>
</feature>
<dbReference type="Proteomes" id="UP000504604">
    <property type="component" value="Linkage group LG6"/>
</dbReference>
<dbReference type="InterPro" id="IPR016688">
    <property type="entry name" value="MscS-like_plants/fungi"/>
</dbReference>
<dbReference type="GeneID" id="105164632"/>
<dbReference type="InterPro" id="IPR023408">
    <property type="entry name" value="MscS_beta-dom_sf"/>
</dbReference>
<evidence type="ECO:0000256" key="7">
    <source>
        <dbReference type="ARBA" id="ARBA00023136"/>
    </source>
</evidence>
<feature type="transmembrane region" description="Helical" evidence="11">
    <location>
        <begin position="294"/>
        <end position="312"/>
    </location>
</feature>
<keyword evidence="7 9" id="KW-0472">Membrane</keyword>
<evidence type="ECO:0000256" key="8">
    <source>
        <dbReference type="ARBA" id="ARBA00023303"/>
    </source>
</evidence>
<dbReference type="FunFam" id="2.30.30.60:FF:000003">
    <property type="entry name" value="Predicted mechanosensitive ion channel"/>
    <property type="match status" value="1"/>
</dbReference>
<evidence type="ECO:0000256" key="11">
    <source>
        <dbReference type="SAM" id="Phobius"/>
    </source>
</evidence>
<feature type="transmembrane region" description="Helical" evidence="11">
    <location>
        <begin position="595"/>
        <end position="618"/>
    </location>
</feature>
<evidence type="ECO:0000313" key="13">
    <source>
        <dbReference type="Proteomes" id="UP000504604"/>
    </source>
</evidence>
<dbReference type="AlphaFoldDB" id="A0A6I9TB47"/>
<feature type="region of interest" description="Disordered" evidence="10">
    <location>
        <begin position="34"/>
        <end position="122"/>
    </location>
</feature>
<comment type="similarity">
    <text evidence="2 9">Belongs to the MscS (TC 1.A.23) family.</text>
</comment>
<feature type="transmembrane region" description="Helical" evidence="11">
    <location>
        <begin position="563"/>
        <end position="583"/>
    </location>
</feature>
<proteinExistence type="inferred from homology"/>
<evidence type="ECO:0000256" key="5">
    <source>
        <dbReference type="ARBA" id="ARBA00022989"/>
    </source>
</evidence>
<dbReference type="GO" id="GO:0008381">
    <property type="term" value="F:mechanosensitive monoatomic ion channel activity"/>
    <property type="evidence" value="ECO:0007669"/>
    <property type="project" value="TreeGrafter"/>
</dbReference>
<dbReference type="InParanoid" id="A0A6I9TB47"/>
<evidence type="ECO:0000256" key="10">
    <source>
        <dbReference type="SAM" id="MobiDB-lite"/>
    </source>
</evidence>